<reference evidence="5" key="1">
    <citation type="journal article" date="2010" name="Nat. Biotechnol.">
        <title>Draft genome sequence of the oilseed species Ricinus communis.</title>
        <authorList>
            <person name="Chan A.P."/>
            <person name="Crabtree J."/>
            <person name="Zhao Q."/>
            <person name="Lorenzi H."/>
            <person name="Orvis J."/>
            <person name="Puiu D."/>
            <person name="Melake-Berhan A."/>
            <person name="Jones K.M."/>
            <person name="Redman J."/>
            <person name="Chen G."/>
            <person name="Cahoon E.B."/>
            <person name="Gedil M."/>
            <person name="Stanke M."/>
            <person name="Haas B.J."/>
            <person name="Wortman J.R."/>
            <person name="Fraser-Liggett C.M."/>
            <person name="Ravel J."/>
            <person name="Rabinowicz P.D."/>
        </authorList>
    </citation>
    <scope>NUCLEOTIDE SEQUENCE [LARGE SCALE GENOMIC DNA]</scope>
    <source>
        <strain evidence="5">cv. Hale</strain>
    </source>
</reference>
<keyword evidence="1 2" id="KW-0597">Phosphoprotein</keyword>
<dbReference type="GO" id="GO:0000160">
    <property type="term" value="P:phosphorelay signal transduction system"/>
    <property type="evidence" value="ECO:0000318"/>
    <property type="project" value="GO_Central"/>
</dbReference>
<dbReference type="InterPro" id="IPR011006">
    <property type="entry name" value="CheY-like_superfamily"/>
</dbReference>
<dbReference type="PANTHER" id="PTHR44591">
    <property type="entry name" value="STRESS RESPONSE REGULATOR PROTEIN 1"/>
    <property type="match status" value="1"/>
</dbReference>
<sequence length="133" mass="14414">MSNHSDNPELSSKTVCVVDDDSSVRSAICSLFRSLSYDVVPFASAFEFLSWIADFHADCLISDVQIPGISGIDMYVRMRAQGREIPTIFITAYPTPDLEAKAVTAGALAFMPKPVNIRALTELVAGSVLRPST</sequence>
<proteinExistence type="predicted"/>
<dbReference type="GO" id="GO:0016301">
    <property type="term" value="F:kinase activity"/>
    <property type="evidence" value="ECO:0007669"/>
    <property type="project" value="UniProtKB-KW"/>
</dbReference>
<dbReference type="Proteomes" id="UP000008311">
    <property type="component" value="Unassembled WGS sequence"/>
</dbReference>
<dbReference type="GO" id="GO:0000156">
    <property type="term" value="F:phosphorelay response regulator activity"/>
    <property type="evidence" value="ECO:0000318"/>
    <property type="project" value="GO_Central"/>
</dbReference>
<dbReference type="InterPro" id="IPR050595">
    <property type="entry name" value="Bact_response_regulator"/>
</dbReference>
<dbReference type="AlphaFoldDB" id="B9T7I2"/>
<dbReference type="PANTHER" id="PTHR44591:SF25">
    <property type="entry name" value="CHEMOTAXIS TWO-COMPONENT RESPONSE REGULATOR"/>
    <property type="match status" value="1"/>
</dbReference>
<dbReference type="EMBL" id="EQ974753">
    <property type="protein sequence ID" value="EEF28195.1"/>
    <property type="molecule type" value="Genomic_DNA"/>
</dbReference>
<dbReference type="Gene3D" id="3.40.50.2300">
    <property type="match status" value="1"/>
</dbReference>
<feature type="modified residue" description="4-aspartylphosphate" evidence="2">
    <location>
        <position position="63"/>
    </location>
</feature>
<evidence type="ECO:0000259" key="3">
    <source>
        <dbReference type="PROSITE" id="PS50110"/>
    </source>
</evidence>
<evidence type="ECO:0000256" key="1">
    <source>
        <dbReference type="ARBA" id="ARBA00022553"/>
    </source>
</evidence>
<keyword evidence="4" id="KW-0418">Kinase</keyword>
<dbReference type="SMART" id="SM00448">
    <property type="entry name" value="REC"/>
    <property type="match status" value="1"/>
</dbReference>
<dbReference type="SUPFAM" id="SSF52172">
    <property type="entry name" value="CheY-like"/>
    <property type="match status" value="1"/>
</dbReference>
<evidence type="ECO:0000313" key="5">
    <source>
        <dbReference type="Proteomes" id="UP000008311"/>
    </source>
</evidence>
<evidence type="ECO:0000313" key="4">
    <source>
        <dbReference type="EMBL" id="EEF28195.1"/>
    </source>
</evidence>
<evidence type="ECO:0000256" key="2">
    <source>
        <dbReference type="PROSITE-ProRule" id="PRU00169"/>
    </source>
</evidence>
<dbReference type="InterPro" id="IPR001789">
    <property type="entry name" value="Sig_transdc_resp-reg_receiver"/>
</dbReference>
<feature type="domain" description="Response regulatory" evidence="3">
    <location>
        <begin position="14"/>
        <end position="128"/>
    </location>
</feature>
<dbReference type="Pfam" id="PF00072">
    <property type="entry name" value="Response_reg"/>
    <property type="match status" value="1"/>
</dbReference>
<name>B9T7I2_RICCO</name>
<dbReference type="PROSITE" id="PS50110">
    <property type="entry name" value="RESPONSE_REGULATORY"/>
    <property type="match status" value="1"/>
</dbReference>
<gene>
    <name evidence="4" type="ORF">RCOM_0018880</name>
</gene>
<organism evidence="4 5">
    <name type="scientific">Ricinus communis</name>
    <name type="common">Castor bean</name>
    <dbReference type="NCBI Taxonomy" id="3988"/>
    <lineage>
        <taxon>Eukaryota</taxon>
        <taxon>Viridiplantae</taxon>
        <taxon>Streptophyta</taxon>
        <taxon>Embryophyta</taxon>
        <taxon>Tracheophyta</taxon>
        <taxon>Spermatophyta</taxon>
        <taxon>Magnoliopsida</taxon>
        <taxon>eudicotyledons</taxon>
        <taxon>Gunneridae</taxon>
        <taxon>Pentapetalae</taxon>
        <taxon>rosids</taxon>
        <taxon>fabids</taxon>
        <taxon>Malpighiales</taxon>
        <taxon>Euphorbiaceae</taxon>
        <taxon>Acalyphoideae</taxon>
        <taxon>Acalypheae</taxon>
        <taxon>Ricinus</taxon>
    </lineage>
</organism>
<dbReference type="InParanoid" id="B9T7I2"/>
<keyword evidence="4" id="KW-0808">Transferase</keyword>
<keyword evidence="5" id="KW-1185">Reference proteome</keyword>
<accession>B9T7I2</accession>
<protein>
    <submittedName>
        <fullName evidence="4">Two-component sensor histidine kinase bacteria, putative</fullName>
    </submittedName>
</protein>